<protein>
    <submittedName>
        <fullName evidence="1">Uncharacterized protein</fullName>
    </submittedName>
</protein>
<comment type="caution">
    <text evidence="1">The sequence shown here is derived from an EMBL/GenBank/DDBJ whole genome shotgun (WGS) entry which is preliminary data.</text>
</comment>
<dbReference type="EMBL" id="CAXLJM020000141">
    <property type="protein sequence ID" value="CAL8140897.1"/>
    <property type="molecule type" value="Genomic_DNA"/>
</dbReference>
<evidence type="ECO:0000313" key="2">
    <source>
        <dbReference type="Proteomes" id="UP001642540"/>
    </source>
</evidence>
<name>A0ABP1S0V9_9HEXA</name>
<accession>A0ABP1S0V9</accession>
<proteinExistence type="predicted"/>
<evidence type="ECO:0000313" key="1">
    <source>
        <dbReference type="EMBL" id="CAL8140897.1"/>
    </source>
</evidence>
<reference evidence="1 2" key="1">
    <citation type="submission" date="2024-08" db="EMBL/GenBank/DDBJ databases">
        <authorList>
            <person name="Cucini C."/>
            <person name="Frati F."/>
        </authorList>
    </citation>
    <scope>NUCLEOTIDE SEQUENCE [LARGE SCALE GENOMIC DNA]</scope>
</reference>
<organism evidence="1 2">
    <name type="scientific">Orchesella dallaii</name>
    <dbReference type="NCBI Taxonomy" id="48710"/>
    <lineage>
        <taxon>Eukaryota</taxon>
        <taxon>Metazoa</taxon>
        <taxon>Ecdysozoa</taxon>
        <taxon>Arthropoda</taxon>
        <taxon>Hexapoda</taxon>
        <taxon>Collembola</taxon>
        <taxon>Entomobryomorpha</taxon>
        <taxon>Entomobryoidea</taxon>
        <taxon>Orchesellidae</taxon>
        <taxon>Orchesellinae</taxon>
        <taxon>Orchesella</taxon>
    </lineage>
</organism>
<sequence>MESTFLNKIFASVIIFSLTLGVGTASVSLISYQDPELPILLNTTLETKYENNTEWKVPRDTIPRWFEYYNSTSDFKNAATNNNSCASVSQDFGALAEATGIWAVCQDSELPPECFNFPTSPCYPILNFDNGRINLIQIRTIKISYVLHGMAAIRFVSATQCFDISKRPDPFSSCQFIEDSPSTGEDEWSFIQLTFDGEATHVDSKFSLEIISRFANDLVILEKVEVVEYARPCAECDPSYDA</sequence>
<gene>
    <name evidence="1" type="ORF">ODALV1_LOCUS28477</name>
</gene>
<keyword evidence="2" id="KW-1185">Reference proteome</keyword>
<dbReference type="Proteomes" id="UP001642540">
    <property type="component" value="Unassembled WGS sequence"/>
</dbReference>